<feature type="domain" description="HTH cro/C1-type" evidence="5">
    <location>
        <begin position="22"/>
        <end position="43"/>
    </location>
</feature>
<dbReference type="GO" id="GO:0006355">
    <property type="term" value="P:regulation of DNA-templated transcription"/>
    <property type="evidence" value="ECO:0007669"/>
    <property type="project" value="InterPro"/>
</dbReference>
<evidence type="ECO:0000313" key="7">
    <source>
        <dbReference type="Proteomes" id="UP001153387"/>
    </source>
</evidence>
<accession>A0A9X4KJE3</accession>
<evidence type="ECO:0000313" key="6">
    <source>
        <dbReference type="EMBL" id="MDG0790890.1"/>
    </source>
</evidence>
<dbReference type="InterPro" id="IPR051054">
    <property type="entry name" value="SorC_transcr_regulators"/>
</dbReference>
<name>A0A9X4KJE3_9BACL</name>
<evidence type="ECO:0000259" key="5">
    <source>
        <dbReference type="PROSITE" id="PS50943"/>
    </source>
</evidence>
<dbReference type="Pfam" id="PF04198">
    <property type="entry name" value="Sugar-bind"/>
    <property type="match status" value="1"/>
</dbReference>
<dbReference type="Pfam" id="PF13545">
    <property type="entry name" value="HTH_Crp_2"/>
    <property type="match status" value="1"/>
</dbReference>
<protein>
    <submittedName>
        <fullName evidence="6">Sugar-binding transcriptional regulator</fullName>
    </submittedName>
</protein>
<comment type="caution">
    <text evidence="6">The sequence shown here is derived from an EMBL/GenBank/DDBJ whole genome shotgun (WGS) entry which is preliminary data.</text>
</comment>
<sequence length="316" mass="35593">MNPETGGDRLARMIDTAKMYYELNYSQQEIAERLGISRPTVSRFLQQAKDEGYVRIQIVDPRESNDSLAVGLERKFKLRKAVIVPVPQYEDNVVKKYLGEATAAYLHETLEDGDTIGVTWGTTLYEVACRLRDRQLKDVRVVQLNGGVSHSETNTYAYEIVQLFGKAFHTVPYFIHLPAIVDHAIVRHTIEADRHIGRILALGKQANIAVITVGSPTDDSVLIKANYFTENDLALIKERGAGDLCSRYIDRDGNLCSEELNQRTIGIELEDLKRKERSVLVAGGRKKAEGIYGALRGEYANVLITDQYTAQYLLER</sequence>
<dbReference type="AlphaFoldDB" id="A0A9X4KJE3"/>
<gene>
    <name evidence="6" type="ORF">OMP38_08450</name>
</gene>
<dbReference type="PANTHER" id="PTHR34294">
    <property type="entry name" value="TRANSCRIPTIONAL REGULATOR-RELATED"/>
    <property type="match status" value="1"/>
</dbReference>
<dbReference type="InterPro" id="IPR037171">
    <property type="entry name" value="NagB/RpiA_transferase-like"/>
</dbReference>
<comment type="similarity">
    <text evidence="1">Belongs to the SorC transcriptional regulatory family.</text>
</comment>
<dbReference type="PANTHER" id="PTHR34294:SF1">
    <property type="entry name" value="TRANSCRIPTIONAL REGULATOR LSRR"/>
    <property type="match status" value="1"/>
</dbReference>
<dbReference type="InterPro" id="IPR007324">
    <property type="entry name" value="Sugar-bd_dom_put"/>
</dbReference>
<dbReference type="InterPro" id="IPR036390">
    <property type="entry name" value="WH_DNA-bd_sf"/>
</dbReference>
<dbReference type="Gene3D" id="1.10.10.60">
    <property type="entry name" value="Homeodomain-like"/>
    <property type="match status" value="1"/>
</dbReference>
<keyword evidence="2" id="KW-0805">Transcription regulation</keyword>
<dbReference type="EMBL" id="JAPDHZ010000002">
    <property type="protein sequence ID" value="MDG0790890.1"/>
    <property type="molecule type" value="Genomic_DNA"/>
</dbReference>
<evidence type="ECO:0000256" key="3">
    <source>
        <dbReference type="ARBA" id="ARBA00023125"/>
    </source>
</evidence>
<evidence type="ECO:0000256" key="2">
    <source>
        <dbReference type="ARBA" id="ARBA00023015"/>
    </source>
</evidence>
<dbReference type="RefSeq" id="WP_277564680.1">
    <property type="nucleotide sequence ID" value="NZ_JAPDHZ010000002.1"/>
</dbReference>
<dbReference type="GO" id="GO:0003677">
    <property type="term" value="F:DNA binding"/>
    <property type="evidence" value="ECO:0007669"/>
    <property type="project" value="UniProtKB-KW"/>
</dbReference>
<reference evidence="6 7" key="1">
    <citation type="submission" date="2022-10" db="EMBL/GenBank/DDBJ databases">
        <title>Comparative genomic analysis of Cohnella hashimotonis sp. nov., isolated from the International Space Station.</title>
        <authorList>
            <person name="Simpson A."/>
            <person name="Venkateswaran K."/>
        </authorList>
    </citation>
    <scope>NUCLEOTIDE SEQUENCE [LARGE SCALE GENOMIC DNA]</scope>
    <source>
        <strain evidence="6 7">DSM 18997</strain>
    </source>
</reference>
<evidence type="ECO:0000256" key="4">
    <source>
        <dbReference type="ARBA" id="ARBA00023163"/>
    </source>
</evidence>
<dbReference type="InterPro" id="IPR001387">
    <property type="entry name" value="Cro/C1-type_HTH"/>
</dbReference>
<organism evidence="6 7">
    <name type="scientific">Cohnella ginsengisoli</name>
    <dbReference type="NCBI Taxonomy" id="425004"/>
    <lineage>
        <taxon>Bacteria</taxon>
        <taxon>Bacillati</taxon>
        <taxon>Bacillota</taxon>
        <taxon>Bacilli</taxon>
        <taxon>Bacillales</taxon>
        <taxon>Paenibacillaceae</taxon>
        <taxon>Cohnella</taxon>
    </lineage>
</organism>
<evidence type="ECO:0000256" key="1">
    <source>
        <dbReference type="ARBA" id="ARBA00010466"/>
    </source>
</evidence>
<keyword evidence="4" id="KW-0804">Transcription</keyword>
<keyword evidence="3" id="KW-0238">DNA-binding</keyword>
<dbReference type="InterPro" id="IPR012318">
    <property type="entry name" value="HTH_CRP"/>
</dbReference>
<dbReference type="Proteomes" id="UP001153387">
    <property type="component" value="Unassembled WGS sequence"/>
</dbReference>
<dbReference type="PROSITE" id="PS50943">
    <property type="entry name" value="HTH_CROC1"/>
    <property type="match status" value="1"/>
</dbReference>
<dbReference type="SUPFAM" id="SSF46785">
    <property type="entry name" value="Winged helix' DNA-binding domain"/>
    <property type="match status" value="1"/>
</dbReference>
<proteinExistence type="inferred from homology"/>
<dbReference type="SUPFAM" id="SSF100950">
    <property type="entry name" value="NagB/RpiA/CoA transferase-like"/>
    <property type="match status" value="1"/>
</dbReference>
<keyword evidence="7" id="KW-1185">Reference proteome</keyword>
<dbReference type="Gene3D" id="3.40.50.1360">
    <property type="match status" value="1"/>
</dbReference>
<dbReference type="GO" id="GO:0030246">
    <property type="term" value="F:carbohydrate binding"/>
    <property type="evidence" value="ECO:0007669"/>
    <property type="project" value="InterPro"/>
</dbReference>